<dbReference type="EMBL" id="QJKJ01006600">
    <property type="protein sequence ID" value="RDX86138.1"/>
    <property type="molecule type" value="Genomic_DNA"/>
</dbReference>
<feature type="region of interest" description="Disordered" evidence="1">
    <location>
        <begin position="1"/>
        <end position="20"/>
    </location>
</feature>
<accession>A0A371G6D7</accession>
<proteinExistence type="predicted"/>
<keyword evidence="3" id="KW-1185">Reference proteome</keyword>
<reference evidence="2" key="1">
    <citation type="submission" date="2018-05" db="EMBL/GenBank/DDBJ databases">
        <title>Draft genome of Mucuna pruriens seed.</title>
        <authorList>
            <person name="Nnadi N.E."/>
            <person name="Vos R."/>
            <person name="Hasami M.H."/>
            <person name="Devisetty U.K."/>
            <person name="Aguiy J.C."/>
        </authorList>
    </citation>
    <scope>NUCLEOTIDE SEQUENCE [LARGE SCALE GENOMIC DNA]</scope>
    <source>
        <strain evidence="2">JCA_2017</strain>
    </source>
</reference>
<sequence>MGQFLHRPNKPPKTSENISPLRGWFEGQIRSLTQYKVASSANRFQGQEARYRPPGRFSMILNDSWPRALRDGAFKGAIPRLLPGHFWGLTPCIEAFQELKNRLTSAPILQAPNWD</sequence>
<comment type="caution">
    <text evidence="2">The sequence shown here is derived from an EMBL/GenBank/DDBJ whole genome shotgun (WGS) entry which is preliminary data.</text>
</comment>
<evidence type="ECO:0000313" key="2">
    <source>
        <dbReference type="EMBL" id="RDX86138.1"/>
    </source>
</evidence>
<gene>
    <name evidence="2" type="ORF">CR513_32573</name>
</gene>
<protein>
    <submittedName>
        <fullName evidence="2">Uncharacterized protein</fullName>
    </submittedName>
</protein>
<evidence type="ECO:0000313" key="3">
    <source>
        <dbReference type="Proteomes" id="UP000257109"/>
    </source>
</evidence>
<feature type="non-terminal residue" evidence="2">
    <location>
        <position position="1"/>
    </location>
</feature>
<organism evidence="2 3">
    <name type="scientific">Mucuna pruriens</name>
    <name type="common">Velvet bean</name>
    <name type="synonym">Dolichos pruriens</name>
    <dbReference type="NCBI Taxonomy" id="157652"/>
    <lineage>
        <taxon>Eukaryota</taxon>
        <taxon>Viridiplantae</taxon>
        <taxon>Streptophyta</taxon>
        <taxon>Embryophyta</taxon>
        <taxon>Tracheophyta</taxon>
        <taxon>Spermatophyta</taxon>
        <taxon>Magnoliopsida</taxon>
        <taxon>eudicotyledons</taxon>
        <taxon>Gunneridae</taxon>
        <taxon>Pentapetalae</taxon>
        <taxon>rosids</taxon>
        <taxon>fabids</taxon>
        <taxon>Fabales</taxon>
        <taxon>Fabaceae</taxon>
        <taxon>Papilionoideae</taxon>
        <taxon>50 kb inversion clade</taxon>
        <taxon>NPAAA clade</taxon>
        <taxon>indigoferoid/millettioid clade</taxon>
        <taxon>Phaseoleae</taxon>
        <taxon>Mucuna</taxon>
    </lineage>
</organism>
<evidence type="ECO:0000256" key="1">
    <source>
        <dbReference type="SAM" id="MobiDB-lite"/>
    </source>
</evidence>
<dbReference type="Proteomes" id="UP000257109">
    <property type="component" value="Unassembled WGS sequence"/>
</dbReference>
<name>A0A371G6D7_MUCPR</name>
<dbReference type="AlphaFoldDB" id="A0A371G6D7"/>